<feature type="domain" description="Aminoglycoside phosphotransferase" evidence="1">
    <location>
        <begin position="34"/>
        <end position="256"/>
    </location>
</feature>
<dbReference type="InterPro" id="IPR052898">
    <property type="entry name" value="ACAD10-like"/>
</dbReference>
<dbReference type="Proteomes" id="UP000588647">
    <property type="component" value="Unassembled WGS sequence"/>
</dbReference>
<evidence type="ECO:0000313" key="2">
    <source>
        <dbReference type="EMBL" id="MBB4003161.1"/>
    </source>
</evidence>
<name>A0A7W6HDI4_9HYPH</name>
<dbReference type="InterPro" id="IPR041726">
    <property type="entry name" value="ACAD10_11_N"/>
</dbReference>
<comment type="caution">
    <text evidence="2">The sequence shown here is derived from an EMBL/GenBank/DDBJ whole genome shotgun (WGS) entry which is preliminary data.</text>
</comment>
<protein>
    <submittedName>
        <fullName evidence="2">Aminoglycoside phosphotransferase (APT) family kinase protein</fullName>
    </submittedName>
</protein>
<evidence type="ECO:0000313" key="3">
    <source>
        <dbReference type="Proteomes" id="UP000588647"/>
    </source>
</evidence>
<dbReference type="Gene3D" id="3.90.1200.10">
    <property type="match status" value="1"/>
</dbReference>
<keyword evidence="2" id="KW-0808">Transferase</keyword>
<dbReference type="InterPro" id="IPR002575">
    <property type="entry name" value="Aminoglycoside_PTrfase"/>
</dbReference>
<dbReference type="RefSeq" id="WP_183207882.1">
    <property type="nucleotide sequence ID" value="NZ_JAAAMM010000002.1"/>
</dbReference>
<dbReference type="Gene3D" id="3.30.200.20">
    <property type="entry name" value="Phosphorylase Kinase, domain 1"/>
    <property type="match status" value="1"/>
</dbReference>
<accession>A0A7W6HDI4</accession>
<dbReference type="PANTHER" id="PTHR47829:SF3">
    <property type="entry name" value="AMINOGLYCOSIDE PHOSPHOTRANSFERASE DOMAIN-CONTAINING PROTEIN"/>
    <property type="match status" value="1"/>
</dbReference>
<keyword evidence="3" id="KW-1185">Reference proteome</keyword>
<dbReference type="AlphaFoldDB" id="A0A7W6HDI4"/>
<reference evidence="2 3" key="1">
    <citation type="submission" date="2020-08" db="EMBL/GenBank/DDBJ databases">
        <title>Genomic Encyclopedia of Type Strains, Phase IV (KMG-IV): sequencing the most valuable type-strain genomes for metagenomic binning, comparative biology and taxonomic classification.</title>
        <authorList>
            <person name="Goeker M."/>
        </authorList>
    </citation>
    <scope>NUCLEOTIDE SEQUENCE [LARGE SCALE GENOMIC DNA]</scope>
    <source>
        <strain evidence="2 3">DSM 103570</strain>
    </source>
</reference>
<keyword evidence="2" id="KW-0418">Kinase</keyword>
<dbReference type="PANTHER" id="PTHR47829">
    <property type="entry name" value="HYDROLASE, PUTATIVE (AFU_ORTHOLOGUE AFUA_1G12880)-RELATED"/>
    <property type="match status" value="1"/>
</dbReference>
<dbReference type="Pfam" id="PF01636">
    <property type="entry name" value="APH"/>
    <property type="match status" value="1"/>
</dbReference>
<dbReference type="GO" id="GO:0016301">
    <property type="term" value="F:kinase activity"/>
    <property type="evidence" value="ECO:0007669"/>
    <property type="project" value="UniProtKB-KW"/>
</dbReference>
<dbReference type="InterPro" id="IPR011009">
    <property type="entry name" value="Kinase-like_dom_sf"/>
</dbReference>
<dbReference type="EMBL" id="JACIEM010000002">
    <property type="protein sequence ID" value="MBB4003161.1"/>
    <property type="molecule type" value="Genomic_DNA"/>
</dbReference>
<dbReference type="CDD" id="cd05154">
    <property type="entry name" value="ACAD10_11_N-like"/>
    <property type="match status" value="1"/>
</dbReference>
<dbReference type="SUPFAM" id="SSF56112">
    <property type="entry name" value="Protein kinase-like (PK-like)"/>
    <property type="match status" value="1"/>
</dbReference>
<gene>
    <name evidence="2" type="ORF">GGR03_002236</name>
</gene>
<sequence length="348" mass="39083">MSRGIADQRIDETALGRYLEAHVDGFEGLRRLVKFQAGQSNPTYRIDAASGTYVLRTKPPGTLLKSAHRVDREFKVMQALAGTAVPVPVALHLASDRDSPFGRMFFVMDYCDGRIFWDPALPEIDDPAERAAIYDAMNTALAALHDLDTQALGLEDFGRPGNYFERQLMRWSEQYRHSKVDQIDDMETLAAWLADNLPPDDGAASLVHGDYRLDNIIFEKARPQIRAILDWELSTLGHPLADLAYQCMQWRLPNLGAFKGLGNVDRAALGIPSEADYVRRYRERRGLGEIDHWPFYLAFSFFRLAAILQGVYKRSLDGNASNPEKAAIYGRNVPVLAGLAVELIRKEA</sequence>
<evidence type="ECO:0000259" key="1">
    <source>
        <dbReference type="Pfam" id="PF01636"/>
    </source>
</evidence>
<proteinExistence type="predicted"/>
<organism evidence="2 3">
    <name type="scientific">Aurantimonas endophytica</name>
    <dbReference type="NCBI Taxonomy" id="1522175"/>
    <lineage>
        <taxon>Bacteria</taxon>
        <taxon>Pseudomonadati</taxon>
        <taxon>Pseudomonadota</taxon>
        <taxon>Alphaproteobacteria</taxon>
        <taxon>Hyphomicrobiales</taxon>
        <taxon>Aurantimonadaceae</taxon>
        <taxon>Aurantimonas</taxon>
    </lineage>
</organism>